<gene>
    <name evidence="11" type="ORF">HHI36_001940</name>
</gene>
<evidence type="ECO:0000256" key="3">
    <source>
        <dbReference type="ARBA" id="ARBA00022946"/>
    </source>
</evidence>
<evidence type="ECO:0000256" key="2">
    <source>
        <dbReference type="ARBA" id="ARBA00010618"/>
    </source>
</evidence>
<evidence type="ECO:0000256" key="4">
    <source>
        <dbReference type="ARBA" id="ARBA00022980"/>
    </source>
</evidence>
<dbReference type="InterPro" id="IPR057264">
    <property type="entry name" value="Ribosomal_uL24_C"/>
</dbReference>
<evidence type="ECO:0000256" key="6">
    <source>
        <dbReference type="ARBA" id="ARBA00023274"/>
    </source>
</evidence>
<evidence type="ECO:0000256" key="7">
    <source>
        <dbReference type="ARBA" id="ARBA00035283"/>
    </source>
</evidence>
<dbReference type="GO" id="GO:1990904">
    <property type="term" value="C:ribonucleoprotein complex"/>
    <property type="evidence" value="ECO:0007669"/>
    <property type="project" value="UniProtKB-KW"/>
</dbReference>
<evidence type="ECO:0000256" key="9">
    <source>
        <dbReference type="RuleBase" id="RU003477"/>
    </source>
</evidence>
<comment type="subcellular location">
    <subcellularLocation>
        <location evidence="1">Mitochondrion</location>
    </subcellularLocation>
</comment>
<accession>A0ABD2P9H2</accession>
<evidence type="ECO:0000313" key="11">
    <source>
        <dbReference type="EMBL" id="KAL3287470.1"/>
    </source>
</evidence>
<dbReference type="InterPro" id="IPR014722">
    <property type="entry name" value="Rib_uL2_dom2"/>
</dbReference>
<keyword evidence="12" id="KW-1185">Reference proteome</keyword>
<comment type="caution">
    <text evidence="11">The sequence shown here is derived from an EMBL/GenBank/DDBJ whole genome shotgun (WGS) entry which is preliminary data.</text>
</comment>
<dbReference type="SMART" id="SM00739">
    <property type="entry name" value="KOW"/>
    <property type="match status" value="1"/>
</dbReference>
<dbReference type="AlphaFoldDB" id="A0ABD2P9H2"/>
<keyword evidence="3" id="KW-0809">Transit peptide</keyword>
<dbReference type="SUPFAM" id="SSF50104">
    <property type="entry name" value="Translation proteins SH3-like domain"/>
    <property type="match status" value="1"/>
</dbReference>
<dbReference type="InterPro" id="IPR005825">
    <property type="entry name" value="Ribosomal_uL24_CS"/>
</dbReference>
<evidence type="ECO:0000256" key="1">
    <source>
        <dbReference type="ARBA" id="ARBA00004173"/>
    </source>
</evidence>
<dbReference type="EMBL" id="JABFTP020000185">
    <property type="protein sequence ID" value="KAL3287470.1"/>
    <property type="molecule type" value="Genomic_DNA"/>
</dbReference>
<keyword evidence="6 9" id="KW-0687">Ribonucleoprotein</keyword>
<dbReference type="PROSITE" id="PS01108">
    <property type="entry name" value="RIBOSOMAL_L24"/>
    <property type="match status" value="1"/>
</dbReference>
<dbReference type="Pfam" id="PF00467">
    <property type="entry name" value="KOW"/>
    <property type="match status" value="1"/>
</dbReference>
<dbReference type="Pfam" id="PF17136">
    <property type="entry name" value="ribosomal_L24"/>
    <property type="match status" value="1"/>
</dbReference>
<dbReference type="InterPro" id="IPR005824">
    <property type="entry name" value="KOW"/>
</dbReference>
<feature type="domain" description="KOW" evidence="10">
    <location>
        <begin position="87"/>
        <end position="114"/>
    </location>
</feature>
<dbReference type="InterPro" id="IPR003256">
    <property type="entry name" value="Ribosomal_uL24"/>
</dbReference>
<dbReference type="GO" id="GO:0005739">
    <property type="term" value="C:mitochondrion"/>
    <property type="evidence" value="ECO:0007669"/>
    <property type="project" value="UniProtKB-SubCell"/>
</dbReference>
<organism evidence="11 12">
    <name type="scientific">Cryptolaemus montrouzieri</name>
    <dbReference type="NCBI Taxonomy" id="559131"/>
    <lineage>
        <taxon>Eukaryota</taxon>
        <taxon>Metazoa</taxon>
        <taxon>Ecdysozoa</taxon>
        <taxon>Arthropoda</taxon>
        <taxon>Hexapoda</taxon>
        <taxon>Insecta</taxon>
        <taxon>Pterygota</taxon>
        <taxon>Neoptera</taxon>
        <taxon>Endopterygota</taxon>
        <taxon>Coleoptera</taxon>
        <taxon>Polyphaga</taxon>
        <taxon>Cucujiformia</taxon>
        <taxon>Coccinelloidea</taxon>
        <taxon>Coccinellidae</taxon>
        <taxon>Scymninae</taxon>
        <taxon>Scymnini</taxon>
        <taxon>Cryptolaemus</taxon>
    </lineage>
</organism>
<evidence type="ECO:0000256" key="8">
    <source>
        <dbReference type="ARBA" id="ARBA00035357"/>
    </source>
</evidence>
<evidence type="ECO:0000259" key="10">
    <source>
        <dbReference type="SMART" id="SM00739"/>
    </source>
</evidence>
<dbReference type="Proteomes" id="UP001516400">
    <property type="component" value="Unassembled WGS sequence"/>
</dbReference>
<proteinExistence type="inferred from homology"/>
<evidence type="ECO:0000256" key="5">
    <source>
        <dbReference type="ARBA" id="ARBA00023128"/>
    </source>
</evidence>
<keyword evidence="4 9" id="KW-0689">Ribosomal protein</keyword>
<dbReference type="Gene3D" id="2.30.30.30">
    <property type="match status" value="1"/>
</dbReference>
<sequence>MRLTSVLSKSKNWSNHFSNFPESYIKRATEQVYWKNPKGPQYKPNAELKRTKFQYGKDRPWTNQFHQENAPGRRHAKVWIEPIKDWSFFRGDRVEILVGKDKGKQGIVNQIVQERNWVYVEGLNCHLEKLGKKDEGVMIKSEDPLLVTTQVALVDPSDLKPTTFEWRFTEDGEKVRVSTRTGRIIPIPATNEETRDYKSRSAYKEQPKDTVSAEVDKITFEPKLCTFEMDLMEKYGIKEDRVPPKSYWY</sequence>
<dbReference type="InterPro" id="IPR008991">
    <property type="entry name" value="Translation_prot_SH3-like_sf"/>
</dbReference>
<comment type="similarity">
    <text evidence="2 9">Belongs to the universal ribosomal protein uL24 family.</text>
</comment>
<reference evidence="11 12" key="1">
    <citation type="journal article" date="2021" name="BMC Biol.">
        <title>Horizontally acquired antibacterial genes associated with adaptive radiation of ladybird beetles.</title>
        <authorList>
            <person name="Li H.S."/>
            <person name="Tang X.F."/>
            <person name="Huang Y.H."/>
            <person name="Xu Z.Y."/>
            <person name="Chen M.L."/>
            <person name="Du X.Y."/>
            <person name="Qiu B.Y."/>
            <person name="Chen P.T."/>
            <person name="Zhang W."/>
            <person name="Slipinski A."/>
            <person name="Escalona H.E."/>
            <person name="Waterhouse R.M."/>
            <person name="Zwick A."/>
            <person name="Pang H."/>
        </authorList>
    </citation>
    <scope>NUCLEOTIDE SEQUENCE [LARGE SCALE GENOMIC DNA]</scope>
    <source>
        <strain evidence="11">SYSU2018</strain>
    </source>
</reference>
<keyword evidence="5" id="KW-0496">Mitochondrion</keyword>
<protein>
    <recommendedName>
        <fullName evidence="7">Large ribosomal subunit protein uL24m</fullName>
    </recommendedName>
    <alternativeName>
        <fullName evidence="8">39S ribosomal protein L24, mitochondrial</fullName>
    </alternativeName>
</protein>
<dbReference type="GO" id="GO:0005840">
    <property type="term" value="C:ribosome"/>
    <property type="evidence" value="ECO:0007669"/>
    <property type="project" value="UniProtKB-KW"/>
</dbReference>
<dbReference type="PANTHER" id="PTHR12903">
    <property type="entry name" value="MITOCHONDRIAL RIBOSOMAL PROTEIN L24"/>
    <property type="match status" value="1"/>
</dbReference>
<dbReference type="NCBIfam" id="TIGR01079">
    <property type="entry name" value="rplX_bact"/>
    <property type="match status" value="1"/>
</dbReference>
<dbReference type="FunFam" id="2.30.30.30:FF:000032">
    <property type="entry name" value="39S ribosomal protein L24, mitochondrial"/>
    <property type="match status" value="1"/>
</dbReference>
<name>A0ABD2P9H2_9CUCU</name>
<dbReference type="CDD" id="cd06089">
    <property type="entry name" value="KOW_RPL26"/>
    <property type="match status" value="1"/>
</dbReference>
<dbReference type="InterPro" id="IPR041988">
    <property type="entry name" value="Ribosomal_uL24_KOW"/>
</dbReference>
<evidence type="ECO:0000313" key="12">
    <source>
        <dbReference type="Proteomes" id="UP001516400"/>
    </source>
</evidence>